<feature type="domain" description="Fido" evidence="1">
    <location>
        <begin position="178"/>
        <end position="305"/>
    </location>
</feature>
<dbReference type="InterPro" id="IPR011204">
    <property type="entry name" value="Virulence_RhuM-like"/>
</dbReference>
<dbReference type="EMBL" id="BAAALY010000006">
    <property type="protein sequence ID" value="GAA1542040.1"/>
    <property type="molecule type" value="Genomic_DNA"/>
</dbReference>
<dbReference type="InterPro" id="IPR053737">
    <property type="entry name" value="Type_II_TA_Toxin"/>
</dbReference>
<evidence type="ECO:0000313" key="3">
    <source>
        <dbReference type="Proteomes" id="UP001501791"/>
    </source>
</evidence>
<dbReference type="Gene3D" id="1.20.120.1870">
    <property type="entry name" value="Fic/DOC protein, Fido domain"/>
    <property type="match status" value="1"/>
</dbReference>
<sequence length="312" mass="34242">MNDSIEIFQSGDGGIQLDVRTAAGAVWLTRHQLATLYGRDIKTIGKHVANAQREELADTAVVAKFATTASDGKTYQVEHFDLDMVLSVGYRVKSTEGVRFRRWANDVLRRYAVEGAALNEQRLSEIGKIVTVLARSSDELLAGVADVLSDYMPSLALLRDFDEGNIESLPAAVPAWILTLDEARSIIDRLAQEFPDDRLLGKERGDALDAVIGAIYQGFGDQELYPTVEEKAANLLYFVVKDHPLADGNKRSAAALFITFLDRNNALLNSDGSMRIAHNALAAITLLVAMSDPTEKDLMVALIIRMIVPETH</sequence>
<dbReference type="RefSeq" id="WP_346035767.1">
    <property type="nucleotide sequence ID" value="NZ_BAAALY010000006.1"/>
</dbReference>
<dbReference type="Pfam" id="PF13310">
    <property type="entry name" value="Virulence_RhuM"/>
    <property type="match status" value="1"/>
</dbReference>
<name>A0ABP4MDC2_9MICO</name>
<proteinExistence type="predicted"/>
<protein>
    <recommendedName>
        <fullName evidence="1">Fido domain-containing protein</fullName>
    </recommendedName>
</protein>
<dbReference type="InterPro" id="IPR003812">
    <property type="entry name" value="Fido"/>
</dbReference>
<evidence type="ECO:0000259" key="1">
    <source>
        <dbReference type="PROSITE" id="PS51459"/>
    </source>
</evidence>
<dbReference type="PANTHER" id="PTHR35810">
    <property type="entry name" value="CYTOPLASMIC PROTEIN-RELATED"/>
    <property type="match status" value="1"/>
</dbReference>
<dbReference type="PROSITE" id="PS51459">
    <property type="entry name" value="FIDO"/>
    <property type="match status" value="1"/>
</dbReference>
<accession>A0ABP4MDC2</accession>
<keyword evidence="3" id="KW-1185">Reference proteome</keyword>
<comment type="caution">
    <text evidence="2">The sequence shown here is derived from an EMBL/GenBank/DDBJ whole genome shotgun (WGS) entry which is preliminary data.</text>
</comment>
<evidence type="ECO:0000313" key="2">
    <source>
        <dbReference type="EMBL" id="GAA1542040.1"/>
    </source>
</evidence>
<reference evidence="3" key="1">
    <citation type="journal article" date="2019" name="Int. J. Syst. Evol. Microbiol.">
        <title>The Global Catalogue of Microorganisms (GCM) 10K type strain sequencing project: providing services to taxonomists for standard genome sequencing and annotation.</title>
        <authorList>
            <consortium name="The Broad Institute Genomics Platform"/>
            <consortium name="The Broad Institute Genome Sequencing Center for Infectious Disease"/>
            <person name="Wu L."/>
            <person name="Ma J."/>
        </authorList>
    </citation>
    <scope>NUCLEOTIDE SEQUENCE [LARGE SCALE GENOMIC DNA]</scope>
    <source>
        <strain evidence="3">JCM 13319</strain>
    </source>
</reference>
<organism evidence="2 3">
    <name type="scientific">Brevibacterium picturae</name>
    <dbReference type="NCBI Taxonomy" id="260553"/>
    <lineage>
        <taxon>Bacteria</taxon>
        <taxon>Bacillati</taxon>
        <taxon>Actinomycetota</taxon>
        <taxon>Actinomycetes</taxon>
        <taxon>Micrococcales</taxon>
        <taxon>Brevibacteriaceae</taxon>
        <taxon>Brevibacterium</taxon>
    </lineage>
</organism>
<dbReference type="Pfam" id="PF02661">
    <property type="entry name" value="Fic"/>
    <property type="match status" value="1"/>
</dbReference>
<gene>
    <name evidence="2" type="ORF">GCM10009691_15900</name>
</gene>
<dbReference type="PANTHER" id="PTHR35810:SF1">
    <property type="entry name" value="CYTOPLASMIC PROTEIN"/>
    <property type="match status" value="1"/>
</dbReference>
<dbReference type="Proteomes" id="UP001501791">
    <property type="component" value="Unassembled WGS sequence"/>
</dbReference>